<dbReference type="InterPro" id="IPR027443">
    <property type="entry name" value="IPNS-like_sf"/>
</dbReference>
<organism evidence="1 2">
    <name type="scientific">Stephania yunnanensis</name>
    <dbReference type="NCBI Taxonomy" id="152371"/>
    <lineage>
        <taxon>Eukaryota</taxon>
        <taxon>Viridiplantae</taxon>
        <taxon>Streptophyta</taxon>
        <taxon>Embryophyta</taxon>
        <taxon>Tracheophyta</taxon>
        <taxon>Spermatophyta</taxon>
        <taxon>Magnoliopsida</taxon>
        <taxon>Ranunculales</taxon>
        <taxon>Menispermaceae</taxon>
        <taxon>Menispermoideae</taxon>
        <taxon>Cissampelideae</taxon>
        <taxon>Stephania</taxon>
    </lineage>
</organism>
<protein>
    <submittedName>
        <fullName evidence="1">Uncharacterized protein</fullName>
    </submittedName>
</protein>
<evidence type="ECO:0000313" key="1">
    <source>
        <dbReference type="EMBL" id="KAK9162746.1"/>
    </source>
</evidence>
<comment type="caution">
    <text evidence="1">The sequence shown here is derived from an EMBL/GenBank/DDBJ whole genome shotgun (WGS) entry which is preliminary data.</text>
</comment>
<reference evidence="1 2" key="1">
    <citation type="submission" date="2024-01" db="EMBL/GenBank/DDBJ databases">
        <title>Genome assemblies of Stephania.</title>
        <authorList>
            <person name="Yang L."/>
        </authorList>
    </citation>
    <scope>NUCLEOTIDE SEQUENCE [LARGE SCALE GENOMIC DNA]</scope>
    <source>
        <strain evidence="1">YNDBR</strain>
        <tissue evidence="1">Leaf</tissue>
    </source>
</reference>
<dbReference type="EMBL" id="JBBNAF010000002">
    <property type="protein sequence ID" value="KAK9162746.1"/>
    <property type="molecule type" value="Genomic_DNA"/>
</dbReference>
<dbReference type="Gene3D" id="2.60.120.330">
    <property type="entry name" value="B-lactam Antibiotic, Isopenicillin N Synthase, Chain"/>
    <property type="match status" value="1"/>
</dbReference>
<evidence type="ECO:0000313" key="2">
    <source>
        <dbReference type="Proteomes" id="UP001420932"/>
    </source>
</evidence>
<proteinExistence type="predicted"/>
<name>A0AAP0Q438_9MAGN</name>
<accession>A0AAP0Q438</accession>
<dbReference type="SUPFAM" id="SSF51197">
    <property type="entry name" value="Clavaminate synthase-like"/>
    <property type="match status" value="1"/>
</dbReference>
<dbReference type="AlphaFoldDB" id="A0AAP0Q438"/>
<dbReference type="Proteomes" id="UP001420932">
    <property type="component" value="Unassembled WGS sequence"/>
</dbReference>
<gene>
    <name evidence="1" type="ORF">Syun_003648</name>
</gene>
<keyword evidence="2" id="KW-1185">Reference proteome</keyword>
<sequence>MKFLNYDRRQELDLYGAPVANWRDTICCLMAPVSPNLDDLPVGIRDTLMEYSKHVMKLGAALFEMLSEVFGLKPQPSK</sequence>